<sequence>MENIDRHAASQPDNVLGNITRSFITVHFSGEVLGLQDFVIYQRSFVPYPSSSPSTRHWKLQYKSPSQDDTDRDIFIEHGYEYDIEHLEGVFEDGLVPVSPMALESIDCGGNNQP</sequence>
<name>A0AAV7IAX8_COTGL</name>
<dbReference type="Proteomes" id="UP000826195">
    <property type="component" value="Unassembled WGS sequence"/>
</dbReference>
<reference evidence="1 2" key="1">
    <citation type="journal article" date="2021" name="J. Hered.">
        <title>A chromosome-level genome assembly of the parasitoid wasp, Cotesia glomerata (Hymenoptera: Braconidae).</title>
        <authorList>
            <person name="Pinto B.J."/>
            <person name="Weis J.J."/>
            <person name="Gamble T."/>
            <person name="Ode P.J."/>
            <person name="Paul R."/>
            <person name="Zaspel J.M."/>
        </authorList>
    </citation>
    <scope>NUCLEOTIDE SEQUENCE [LARGE SCALE GENOMIC DNA]</scope>
    <source>
        <strain evidence="1">CgM1</strain>
    </source>
</reference>
<dbReference type="EMBL" id="JAHXZJ010001864">
    <property type="protein sequence ID" value="KAH0548909.1"/>
    <property type="molecule type" value="Genomic_DNA"/>
</dbReference>
<proteinExistence type="predicted"/>
<keyword evidence="2" id="KW-1185">Reference proteome</keyword>
<gene>
    <name evidence="1" type="ORF">KQX54_004226</name>
</gene>
<accession>A0AAV7IAX8</accession>
<comment type="caution">
    <text evidence="1">The sequence shown here is derived from an EMBL/GenBank/DDBJ whole genome shotgun (WGS) entry which is preliminary data.</text>
</comment>
<organism evidence="1 2">
    <name type="scientific">Cotesia glomerata</name>
    <name type="common">Lepidopteran parasitic wasp</name>
    <name type="synonym">Apanteles glomeratus</name>
    <dbReference type="NCBI Taxonomy" id="32391"/>
    <lineage>
        <taxon>Eukaryota</taxon>
        <taxon>Metazoa</taxon>
        <taxon>Ecdysozoa</taxon>
        <taxon>Arthropoda</taxon>
        <taxon>Hexapoda</taxon>
        <taxon>Insecta</taxon>
        <taxon>Pterygota</taxon>
        <taxon>Neoptera</taxon>
        <taxon>Endopterygota</taxon>
        <taxon>Hymenoptera</taxon>
        <taxon>Apocrita</taxon>
        <taxon>Ichneumonoidea</taxon>
        <taxon>Braconidae</taxon>
        <taxon>Microgastrinae</taxon>
        <taxon>Cotesia</taxon>
    </lineage>
</organism>
<dbReference type="AlphaFoldDB" id="A0AAV7IAX8"/>
<evidence type="ECO:0000313" key="1">
    <source>
        <dbReference type="EMBL" id="KAH0548909.1"/>
    </source>
</evidence>
<protein>
    <submittedName>
        <fullName evidence="1">Uncharacterized protein</fullName>
    </submittedName>
</protein>
<evidence type="ECO:0000313" key="2">
    <source>
        <dbReference type="Proteomes" id="UP000826195"/>
    </source>
</evidence>